<dbReference type="InterPro" id="IPR011041">
    <property type="entry name" value="Quinoprot_gluc/sorb_DH_b-prop"/>
</dbReference>
<evidence type="ECO:0000256" key="2">
    <source>
        <dbReference type="SAM" id="SignalP"/>
    </source>
</evidence>
<feature type="chain" id="PRO_5012139355" evidence="2">
    <location>
        <begin position="35"/>
        <end position="391"/>
    </location>
</feature>
<dbReference type="Pfam" id="PF07995">
    <property type="entry name" value="GSDH"/>
    <property type="match status" value="1"/>
</dbReference>
<dbReference type="InterPro" id="IPR011042">
    <property type="entry name" value="6-blade_b-propeller_TolB-like"/>
</dbReference>
<reference evidence="4 5" key="1">
    <citation type="submission" date="2017-01" db="EMBL/GenBank/DDBJ databases">
        <authorList>
            <person name="Mah S.A."/>
            <person name="Swanson W.J."/>
            <person name="Moy G.W."/>
            <person name="Vacquier V.D."/>
        </authorList>
    </citation>
    <scope>NUCLEOTIDE SEQUENCE [LARGE SCALE GENOMIC DNA]</scope>
    <source>
        <strain evidence="4 5">DSM 45758</strain>
    </source>
</reference>
<feature type="region of interest" description="Disordered" evidence="1">
    <location>
        <begin position="35"/>
        <end position="62"/>
    </location>
</feature>
<feature type="domain" description="Glucose/Sorbosone dehydrogenase" evidence="3">
    <location>
        <begin position="73"/>
        <end position="368"/>
    </location>
</feature>
<dbReference type="PROSITE" id="PS51257">
    <property type="entry name" value="PROKAR_LIPOPROTEIN"/>
    <property type="match status" value="1"/>
</dbReference>
<dbReference type="InterPro" id="IPR012938">
    <property type="entry name" value="Glc/Sorbosone_DH"/>
</dbReference>
<dbReference type="SUPFAM" id="SSF50952">
    <property type="entry name" value="Soluble quinoprotein glucose dehydrogenase"/>
    <property type="match status" value="1"/>
</dbReference>
<evidence type="ECO:0000313" key="5">
    <source>
        <dbReference type="Proteomes" id="UP000186004"/>
    </source>
</evidence>
<feature type="signal peptide" evidence="2">
    <location>
        <begin position="1"/>
        <end position="34"/>
    </location>
</feature>
<dbReference type="PANTHER" id="PTHR19328:SF13">
    <property type="entry name" value="HIPL1 PROTEIN"/>
    <property type="match status" value="1"/>
</dbReference>
<evidence type="ECO:0000259" key="3">
    <source>
        <dbReference type="Pfam" id="PF07995"/>
    </source>
</evidence>
<feature type="compositionally biased region" description="Pro residues" evidence="1">
    <location>
        <begin position="39"/>
        <end position="48"/>
    </location>
</feature>
<proteinExistence type="predicted"/>
<evidence type="ECO:0000313" key="4">
    <source>
        <dbReference type="EMBL" id="SIR09893.1"/>
    </source>
</evidence>
<gene>
    <name evidence="4" type="ORF">SAMN05444858_106155</name>
</gene>
<keyword evidence="5" id="KW-1185">Reference proteome</keyword>
<dbReference type="EMBL" id="FTNF01000006">
    <property type="protein sequence ID" value="SIR09893.1"/>
    <property type="molecule type" value="Genomic_DNA"/>
</dbReference>
<dbReference type="Proteomes" id="UP000186004">
    <property type="component" value="Unassembled WGS sequence"/>
</dbReference>
<evidence type="ECO:0000256" key="1">
    <source>
        <dbReference type="SAM" id="MobiDB-lite"/>
    </source>
</evidence>
<protein>
    <submittedName>
        <fullName evidence="4">Glucose/arabinose dehydrogenase, beta-propeller fold</fullName>
    </submittedName>
</protein>
<dbReference type="PANTHER" id="PTHR19328">
    <property type="entry name" value="HEDGEHOG-INTERACTING PROTEIN"/>
    <property type="match status" value="1"/>
</dbReference>
<name>A0A1N6Y5Q7_9ACTN</name>
<organism evidence="4 5">
    <name type="scientific">Micromonospora avicenniae</name>
    <dbReference type="NCBI Taxonomy" id="1198245"/>
    <lineage>
        <taxon>Bacteria</taxon>
        <taxon>Bacillati</taxon>
        <taxon>Actinomycetota</taxon>
        <taxon>Actinomycetes</taxon>
        <taxon>Micromonosporales</taxon>
        <taxon>Micromonosporaceae</taxon>
        <taxon>Micromonospora</taxon>
    </lineage>
</organism>
<accession>A0A1N6Y5Q7</accession>
<dbReference type="OrthoDB" id="9770043at2"/>
<dbReference type="Gene3D" id="2.120.10.30">
    <property type="entry name" value="TolB, C-terminal domain"/>
    <property type="match status" value="1"/>
</dbReference>
<dbReference type="AlphaFoldDB" id="A0A1N6Y5Q7"/>
<sequence>MSARPPYPRVRRTRAALAACCAALLLAATGCSFGEPEPDPAGEPPNFPTPSTSASPGGAGRQAVTTVLAKGLRVPWAIGFLPDGGALVTERDSGRILKVGPESGPDGLRVTVAQTIPDVAAAGEGGLLGLAVSPDYRRDRTIFVYYTTERDNRIARLQLGGEPTPILTGIPKASVHNGGGLGFGPDGQLYASTGDAGERPDAQDVKSLGGKILRITRDGRPAAGNPFPNSPVWSMGHRNVQGFAWDAAKRMYAVEFGQNTWDEINQIVKGKNYGWPVVEGRGDDKRYVDPITQWSTSDASCSGLAATDRLLVTACLRGKRLWVVELTDTGAMLGQPQELLTDRYGRLRAVATAPDGSVWVSTSNHDGRGNPTPEDDRLLRLVFADGGAGRS</sequence>
<dbReference type="RefSeq" id="WP_076470432.1">
    <property type="nucleotide sequence ID" value="NZ_FTNF01000006.1"/>
</dbReference>
<dbReference type="STRING" id="1198245.SAMN05444858_106155"/>
<keyword evidence="2" id="KW-0732">Signal</keyword>